<evidence type="ECO:0000313" key="6">
    <source>
        <dbReference type="Proteomes" id="UP000006454"/>
    </source>
</evidence>
<evidence type="ECO:0000259" key="4">
    <source>
        <dbReference type="Pfam" id="PF10145"/>
    </source>
</evidence>
<feature type="transmembrane region" description="Helical" evidence="3">
    <location>
        <begin position="592"/>
        <end position="615"/>
    </location>
</feature>
<dbReference type="Proteomes" id="UP000006454">
    <property type="component" value="Unassembled WGS sequence"/>
</dbReference>
<feature type="transmembrane region" description="Helical" evidence="3">
    <location>
        <begin position="627"/>
        <end position="652"/>
    </location>
</feature>
<keyword evidence="3" id="KW-0812">Transmembrane</keyword>
<proteinExistence type="predicted"/>
<feature type="transmembrane region" description="Helical" evidence="3">
    <location>
        <begin position="672"/>
        <end position="691"/>
    </location>
</feature>
<feature type="transmembrane region" description="Helical" evidence="3">
    <location>
        <begin position="552"/>
        <end position="572"/>
    </location>
</feature>
<protein>
    <submittedName>
        <fullName evidence="5">Phage protein</fullName>
    </submittedName>
</protein>
<dbReference type="EMBL" id="AABF01000002">
    <property type="protein sequence ID" value="EAA25182.1"/>
    <property type="molecule type" value="Genomic_DNA"/>
</dbReference>
<feature type="coiled-coil region" evidence="2">
    <location>
        <begin position="15"/>
        <end position="139"/>
    </location>
</feature>
<dbReference type="PANTHER" id="PTHR37813:SF1">
    <property type="entry name" value="FELS-2 PROPHAGE PROTEIN"/>
    <property type="match status" value="1"/>
</dbReference>
<organism evidence="5 6">
    <name type="scientific">Fusobacterium vincentii ATCC 49256</name>
    <dbReference type="NCBI Taxonomy" id="209882"/>
    <lineage>
        <taxon>Bacteria</taxon>
        <taxon>Fusobacteriati</taxon>
        <taxon>Fusobacteriota</taxon>
        <taxon>Fusobacteriia</taxon>
        <taxon>Fusobacteriales</taxon>
        <taxon>Fusobacteriaceae</taxon>
        <taxon>Fusobacterium</taxon>
    </lineage>
</organism>
<evidence type="ECO:0000256" key="3">
    <source>
        <dbReference type="SAM" id="Phobius"/>
    </source>
</evidence>
<sequence length="900" mass="99308">MRVQGVIDKSLPGNLKKLANEVKNLRVARQKMEKAQRTLKAQKELNKEIMNNVSKYRKLRNELKALDEIKKRNNSLTDAEKKKYESLTKKAKALETTIKAQSKSFQKYGMELKKLKIPFDNLQSEIDQTIKKEKELIAQQKIVAKSQGFFKGVKDKVKTGMKVAAVATIGAAIGIGTSSVKEYLEFDKQMIKVKALTGATAEEYEALKKKAMEVGKTTIFTSEEAAAGMEKFALAGFKPKEIIAAIPPIFDLATASGEDFIMISDMISDHMNAFNIGINDVGHAADILANTMSRSNTNIQMLGEAFKYVSSSAHDLNIDLATASAAVGLMGDQAIKSGQAGRDLKQAFAKIADSKVQKDLKKLGINVKNSKGEFIGLVDFVRQLEKVTGKMSGIEKLAFLKEMFGDQGALAMNKLLTATKEVNGVMYQGADALAQFAKENENATGKAKEMANTILDSDSGKWALLESAISDVKIKIGQAIFTKSGKQLIDIAIEWLNELSNVLSGNFNDTKANKFWQSFIENGKIFLDALIKVGTVLWGIFRILNTIGIDNIIVFLTVFSVTSKVIKFIGAFQKLTTTVQAAGGVMAVLKAGITALGGPISLIVAGIAVLGYIIYKYWDEIKAFVKAIPGFLVEFFTGVWNVLSGVIGAIWQGIVDLFNWILNKITWLWDKIVGVFSTLWSVLTKIFSAIWDKVTGFFQGLWESITGLWDKVKTGFSERFTAMLNSFKDTIASIAEKIKGFFAKPFELMSDAIAGAKEKALDFARKIPGMKYIIGEKENIGTAKATINGSHANGLNYVPFDGYIAELHKGERVLTKDENESIFGSLRNRLQNATQSSKSENSTSSEKSITYQIYNSFTFNGVSEDTKNSIIENLQEKLNELERQLEKMKEERETYARTSL</sequence>
<reference evidence="5 6" key="1">
    <citation type="journal article" date="2003" name="Genome Res.">
        <title>Genome analysis of F. nucleatum sub spp vincentii and its comparison with the genome of F. nucleatum ATCC 25586.</title>
        <authorList>
            <person name="Kapatral V."/>
            <person name="Ivanova N."/>
            <person name="Anderson I."/>
            <person name="Reznik G."/>
            <person name="Bhattacharyya A."/>
            <person name="Gardner W.L."/>
            <person name="Mikhailova N."/>
            <person name="Lapidus A."/>
            <person name="Larsen N."/>
            <person name="D'Souza M."/>
            <person name="Walunas T."/>
            <person name="Haselkorn R."/>
            <person name="Overbeek R."/>
            <person name="Kyrpides N."/>
        </authorList>
    </citation>
    <scope>NUCLEOTIDE SEQUENCE [LARGE SCALE GENOMIC DNA]</scope>
    <source>
        <strain evidence="5 6">ATCC 49256</strain>
    </source>
</reference>
<evidence type="ECO:0000256" key="1">
    <source>
        <dbReference type="ARBA" id="ARBA00022612"/>
    </source>
</evidence>
<dbReference type="PANTHER" id="PTHR37813">
    <property type="entry name" value="FELS-2 PROPHAGE PROTEIN"/>
    <property type="match status" value="1"/>
</dbReference>
<keyword evidence="2" id="KW-0175">Coiled coil</keyword>
<dbReference type="InterPro" id="IPR010090">
    <property type="entry name" value="Phage_tape_meas"/>
</dbReference>
<keyword evidence="3" id="KW-1133">Transmembrane helix</keyword>
<accession>Q7P8H2</accession>
<gene>
    <name evidence="5" type="ORF">FNV2217</name>
</gene>
<dbReference type="Pfam" id="PF10145">
    <property type="entry name" value="PhageMin_Tail"/>
    <property type="match status" value="1"/>
</dbReference>
<keyword evidence="1" id="KW-1188">Viral release from host cell</keyword>
<keyword evidence="3" id="KW-0472">Membrane</keyword>
<feature type="transmembrane region" description="Helical" evidence="3">
    <location>
        <begin position="525"/>
        <end position="545"/>
    </location>
</feature>
<evidence type="ECO:0000256" key="2">
    <source>
        <dbReference type="SAM" id="Coils"/>
    </source>
</evidence>
<dbReference type="AlphaFoldDB" id="Q7P8H2"/>
<feature type="domain" description="Phage tail tape measure protein" evidence="4">
    <location>
        <begin position="209"/>
        <end position="405"/>
    </location>
</feature>
<dbReference type="NCBIfam" id="TIGR01760">
    <property type="entry name" value="tape_meas_TP901"/>
    <property type="match status" value="1"/>
</dbReference>
<comment type="caution">
    <text evidence="5">The sequence shown here is derived from an EMBL/GenBank/DDBJ whole genome shotgun (WGS) entry which is preliminary data.</text>
</comment>
<dbReference type="Gene3D" id="1.20.120.20">
    <property type="entry name" value="Apolipoprotein"/>
    <property type="match status" value="1"/>
</dbReference>
<feature type="coiled-coil region" evidence="2">
    <location>
        <begin position="864"/>
        <end position="898"/>
    </location>
</feature>
<name>Q7P8H2_FUSVC</name>
<evidence type="ECO:0000313" key="5">
    <source>
        <dbReference type="EMBL" id="EAA25182.1"/>
    </source>
</evidence>